<evidence type="ECO:0000256" key="3">
    <source>
        <dbReference type="ARBA" id="ARBA00022679"/>
    </source>
</evidence>
<feature type="chain" id="PRO_5007546523" description="histidine kinase" evidence="7">
    <location>
        <begin position="28"/>
        <end position="625"/>
    </location>
</feature>
<evidence type="ECO:0000256" key="1">
    <source>
        <dbReference type="ARBA" id="ARBA00000085"/>
    </source>
</evidence>
<feature type="transmembrane region" description="Helical" evidence="6">
    <location>
        <begin position="277"/>
        <end position="297"/>
    </location>
</feature>
<dbReference type="GO" id="GO:0004673">
    <property type="term" value="F:protein histidine kinase activity"/>
    <property type="evidence" value="ECO:0007669"/>
    <property type="project" value="UniProtKB-EC"/>
</dbReference>
<feature type="transmembrane region" description="Helical" evidence="6">
    <location>
        <begin position="365"/>
        <end position="383"/>
    </location>
</feature>
<sequence length="625" mass="67107">MLPGLRLLLRALLLPLLAAALLLAAQAAPAARAPAIHTLHSADAAVQVDGQPPRLPRPVELPFRWQAQSTRDGGRATLTLRLPARPAADAERPYGLLFEALGNQAAVYINDELVAQWGELDDPDTDAARGPRLVRLPPELAGGVGDTLLLRVELSCQPQRDGGMSAVRWGPLDDIEPLYDHERLWRNGAALVYAAGMLLMAGLAAGLWWHQRDPLYRAFALAALTGVVRNLDQSGLPMPPGWPLWDALTVMTCVAHLVAMAYSAVLAIRPPSARLRCAVLVGGVPAALLAGLGLALHQPLLNVVAKGLLALTVLACLAEVVRQAVYRRAFGAWTLLAAAAATLAAGLHDLLHAHLGVADVASVPLLPHAIFGFMLVLAALVMARYSRSVHAYRDLARSLDHRVAERERQLTEALDSLHAQRQQQAVLLERQRIMQEIHDGVGSQLVGLLNMVSRPGADPEVVAAQVKMALDEMRVAVDSLQPLEGDLTVVLATLRYRLQPRLEAAGLALEWEVDSLPPRADVTPQSAMQIQRILLEGFTNVLRHAQARRIRLSAHWDVGPPERVQIVLADDGAGFAPGTARGGHGLANMRSRAASIGATLAVEAAPGLGTRVRLDWPVRREPAPG</sequence>
<evidence type="ECO:0000256" key="5">
    <source>
        <dbReference type="ARBA" id="ARBA00023012"/>
    </source>
</evidence>
<keyword evidence="6" id="KW-0812">Transmembrane</keyword>
<feature type="transmembrane region" description="Helical" evidence="6">
    <location>
        <begin position="190"/>
        <end position="208"/>
    </location>
</feature>
<dbReference type="CDD" id="cd16917">
    <property type="entry name" value="HATPase_UhpB-NarQ-NarX-like"/>
    <property type="match status" value="1"/>
</dbReference>
<keyword evidence="6" id="KW-0472">Membrane</keyword>
<dbReference type="OrthoDB" id="9147043at2"/>
<dbReference type="Gene3D" id="3.30.565.10">
    <property type="entry name" value="Histidine kinase-like ATPase, C-terminal domain"/>
    <property type="match status" value="1"/>
</dbReference>
<dbReference type="PANTHER" id="PTHR24421:SF10">
    <property type="entry name" value="NITRATE_NITRITE SENSOR PROTEIN NARQ"/>
    <property type="match status" value="1"/>
</dbReference>
<dbReference type="GO" id="GO:0000160">
    <property type="term" value="P:phosphorelay signal transduction system"/>
    <property type="evidence" value="ECO:0007669"/>
    <property type="project" value="UniProtKB-KW"/>
</dbReference>
<dbReference type="AlphaFoldDB" id="A0A147GQU3"/>
<dbReference type="InterPro" id="IPR036890">
    <property type="entry name" value="HATPase_C_sf"/>
</dbReference>
<protein>
    <recommendedName>
        <fullName evidence="2">histidine kinase</fullName>
        <ecNumber evidence="2">2.7.13.3</ecNumber>
    </recommendedName>
</protein>
<evidence type="ECO:0000313" key="10">
    <source>
        <dbReference type="Proteomes" id="UP000072741"/>
    </source>
</evidence>
<keyword evidence="3" id="KW-0808">Transferase</keyword>
<evidence type="ECO:0000256" key="4">
    <source>
        <dbReference type="ARBA" id="ARBA00022777"/>
    </source>
</evidence>
<evidence type="ECO:0000256" key="6">
    <source>
        <dbReference type="SAM" id="Phobius"/>
    </source>
</evidence>
<keyword evidence="6" id="KW-1133">Transmembrane helix</keyword>
<dbReference type="SMART" id="SM00387">
    <property type="entry name" value="HATPase_c"/>
    <property type="match status" value="1"/>
</dbReference>
<dbReference type="PATRIC" id="fig|433924.3.peg.260"/>
<feature type="transmembrane region" description="Helical" evidence="6">
    <location>
        <begin position="333"/>
        <end position="353"/>
    </location>
</feature>
<feature type="domain" description="Histidine kinase" evidence="8">
    <location>
        <begin position="432"/>
        <end position="620"/>
    </location>
</feature>
<dbReference type="EMBL" id="LDSL01000109">
    <property type="protein sequence ID" value="KTT17809.1"/>
    <property type="molecule type" value="Genomic_DNA"/>
</dbReference>
<dbReference type="Pfam" id="PF02518">
    <property type="entry name" value="HATPase_c"/>
    <property type="match status" value="1"/>
</dbReference>
<name>A0A147GQU3_9BURK</name>
<dbReference type="InterPro" id="IPR050482">
    <property type="entry name" value="Sensor_HK_TwoCompSys"/>
</dbReference>
<comment type="caution">
    <text evidence="9">The sequence shown here is derived from an EMBL/GenBank/DDBJ whole genome shotgun (WGS) entry which is preliminary data.</text>
</comment>
<proteinExistence type="predicted"/>
<feature type="signal peptide" evidence="7">
    <location>
        <begin position="1"/>
        <end position="27"/>
    </location>
</feature>
<feature type="transmembrane region" description="Helical" evidence="6">
    <location>
        <begin position="243"/>
        <end position="265"/>
    </location>
</feature>
<accession>A0A147GQU3</accession>
<gene>
    <name evidence="9" type="ORF">NS331_16855</name>
</gene>
<dbReference type="PANTHER" id="PTHR24421">
    <property type="entry name" value="NITRATE/NITRITE SENSOR PROTEIN NARX-RELATED"/>
    <property type="match status" value="1"/>
</dbReference>
<dbReference type="Gene3D" id="1.20.5.1930">
    <property type="match status" value="1"/>
</dbReference>
<keyword evidence="7" id="KW-0732">Signal</keyword>
<reference evidence="9 10" key="1">
    <citation type="journal article" date="2016" name="Front. Microbiol.">
        <title>Genomic Resource of Rice Seed Associated Bacteria.</title>
        <authorList>
            <person name="Midha S."/>
            <person name="Bansal K."/>
            <person name="Sharma S."/>
            <person name="Kumar N."/>
            <person name="Patil P.P."/>
            <person name="Chaudhry V."/>
            <person name="Patil P.B."/>
        </authorList>
    </citation>
    <scope>NUCLEOTIDE SEQUENCE [LARGE SCALE GENOMIC DNA]</scope>
    <source>
        <strain evidence="9 10">NS331</strain>
    </source>
</reference>
<evidence type="ECO:0000256" key="2">
    <source>
        <dbReference type="ARBA" id="ARBA00012438"/>
    </source>
</evidence>
<feature type="transmembrane region" description="Helical" evidence="6">
    <location>
        <begin position="303"/>
        <end position="321"/>
    </location>
</feature>
<dbReference type="InterPro" id="IPR003594">
    <property type="entry name" value="HATPase_dom"/>
</dbReference>
<dbReference type="Proteomes" id="UP000072741">
    <property type="component" value="Unassembled WGS sequence"/>
</dbReference>
<evidence type="ECO:0000256" key="7">
    <source>
        <dbReference type="SAM" id="SignalP"/>
    </source>
</evidence>
<keyword evidence="10" id="KW-1185">Reference proteome</keyword>
<keyword evidence="5" id="KW-0902">Two-component regulatory system</keyword>
<dbReference type="InterPro" id="IPR005467">
    <property type="entry name" value="His_kinase_dom"/>
</dbReference>
<keyword evidence="4" id="KW-0418">Kinase</keyword>
<dbReference type="EC" id="2.7.13.3" evidence="2"/>
<evidence type="ECO:0000313" key="9">
    <source>
        <dbReference type="EMBL" id="KTT17809.1"/>
    </source>
</evidence>
<dbReference type="SUPFAM" id="SSF55874">
    <property type="entry name" value="ATPase domain of HSP90 chaperone/DNA topoisomerase II/histidine kinase"/>
    <property type="match status" value="1"/>
</dbReference>
<dbReference type="PROSITE" id="PS50109">
    <property type="entry name" value="HIS_KIN"/>
    <property type="match status" value="1"/>
</dbReference>
<dbReference type="RefSeq" id="WP_058643118.1">
    <property type="nucleotide sequence ID" value="NZ_LDSL01000109.1"/>
</dbReference>
<organism evidence="9 10">
    <name type="scientific">Pseudacidovorax intermedius</name>
    <dbReference type="NCBI Taxonomy" id="433924"/>
    <lineage>
        <taxon>Bacteria</taxon>
        <taxon>Pseudomonadati</taxon>
        <taxon>Pseudomonadota</taxon>
        <taxon>Betaproteobacteria</taxon>
        <taxon>Burkholderiales</taxon>
        <taxon>Comamonadaceae</taxon>
        <taxon>Pseudacidovorax</taxon>
    </lineage>
</organism>
<evidence type="ECO:0000259" key="8">
    <source>
        <dbReference type="PROSITE" id="PS50109"/>
    </source>
</evidence>
<comment type="catalytic activity">
    <reaction evidence="1">
        <text>ATP + protein L-histidine = ADP + protein N-phospho-L-histidine.</text>
        <dbReference type="EC" id="2.7.13.3"/>
    </reaction>
</comment>